<evidence type="ECO:0000313" key="2">
    <source>
        <dbReference type="EMBL" id="VAW64697.1"/>
    </source>
</evidence>
<feature type="region of interest" description="Disordered" evidence="1">
    <location>
        <begin position="60"/>
        <end position="86"/>
    </location>
</feature>
<protein>
    <submittedName>
        <fullName evidence="2">Uncharacterized protein</fullName>
    </submittedName>
</protein>
<dbReference type="AlphaFoldDB" id="A0A3B0XNB3"/>
<feature type="non-terminal residue" evidence="2">
    <location>
        <position position="1"/>
    </location>
</feature>
<dbReference type="Pfam" id="PF12101">
    <property type="entry name" value="DUF3577"/>
    <property type="match status" value="1"/>
</dbReference>
<dbReference type="EMBL" id="UOFG01000236">
    <property type="protein sequence ID" value="VAW64697.1"/>
    <property type="molecule type" value="Genomic_DNA"/>
</dbReference>
<sequence length="154" mass="17272">EEAINNRDINVLVQCNVGDGYPDSYVVKSGKNQGTRNHIIKARLLKISWAKVGDKEFNFSSDDESTATNANSSVPVTSQQPQQANIDETEAIEQQQASMKPDDQSQNNNVVTKFAFADVVKLSRKDPDYEAKMQALFEQGYGWDRDDKVWRIAA</sequence>
<organism evidence="2">
    <name type="scientific">hydrothermal vent metagenome</name>
    <dbReference type="NCBI Taxonomy" id="652676"/>
    <lineage>
        <taxon>unclassified sequences</taxon>
        <taxon>metagenomes</taxon>
        <taxon>ecological metagenomes</taxon>
    </lineage>
</organism>
<proteinExistence type="predicted"/>
<evidence type="ECO:0000256" key="1">
    <source>
        <dbReference type="SAM" id="MobiDB-lite"/>
    </source>
</evidence>
<dbReference type="InterPro" id="IPR021960">
    <property type="entry name" value="DUF3577"/>
</dbReference>
<accession>A0A3B0XNB3</accession>
<gene>
    <name evidence="2" type="ORF">MNBD_GAMMA11-1342</name>
</gene>
<name>A0A3B0XNB3_9ZZZZ</name>
<feature type="compositionally biased region" description="Low complexity" evidence="1">
    <location>
        <begin position="72"/>
        <end position="83"/>
    </location>
</feature>
<reference evidence="2" key="1">
    <citation type="submission" date="2018-06" db="EMBL/GenBank/DDBJ databases">
        <authorList>
            <person name="Zhirakovskaya E."/>
        </authorList>
    </citation>
    <scope>NUCLEOTIDE SEQUENCE</scope>
</reference>